<accession>A0A6S6SKX2</accession>
<protein>
    <submittedName>
        <fullName evidence="2">Uncharacterized protein</fullName>
    </submittedName>
</protein>
<organism evidence="2">
    <name type="scientific">uncultured Sulfurovum sp</name>
    <dbReference type="NCBI Taxonomy" id="269237"/>
    <lineage>
        <taxon>Bacteria</taxon>
        <taxon>Pseudomonadati</taxon>
        <taxon>Campylobacterota</taxon>
        <taxon>Epsilonproteobacteria</taxon>
        <taxon>Campylobacterales</taxon>
        <taxon>Sulfurovaceae</taxon>
        <taxon>Sulfurovum</taxon>
        <taxon>environmental samples</taxon>
    </lineage>
</organism>
<sequence>MNYFRIIIISLIVPSVSYSAIDTKNKLDRDKIKEILLKSSQTKKHYVKSKSKKKIIKRKKTKPLKKTTPSIRAEKETPNPNNTRVIKKEKVLDFGTLPKLPPTRISIDRIKKKPKNNHENQINIFQEISGEESNINKYF</sequence>
<gene>
    <name evidence="2" type="ORF">HELGO_WM3362</name>
</gene>
<evidence type="ECO:0000313" key="2">
    <source>
        <dbReference type="EMBL" id="CAA6807989.1"/>
    </source>
</evidence>
<reference evidence="2" key="1">
    <citation type="submission" date="2020-01" db="EMBL/GenBank/DDBJ databases">
        <authorList>
            <person name="Meier V. D."/>
            <person name="Meier V D."/>
        </authorList>
    </citation>
    <scope>NUCLEOTIDE SEQUENCE</scope>
    <source>
        <strain evidence="2">HLG_WM_MAG_01</strain>
    </source>
</reference>
<dbReference type="AlphaFoldDB" id="A0A6S6SKX2"/>
<dbReference type="EMBL" id="CACVAS010000047">
    <property type="protein sequence ID" value="CAA6807989.1"/>
    <property type="molecule type" value="Genomic_DNA"/>
</dbReference>
<evidence type="ECO:0000256" key="1">
    <source>
        <dbReference type="SAM" id="MobiDB-lite"/>
    </source>
</evidence>
<feature type="region of interest" description="Disordered" evidence="1">
    <location>
        <begin position="47"/>
        <end position="81"/>
    </location>
</feature>
<feature type="compositionally biased region" description="Basic residues" evidence="1">
    <location>
        <begin position="47"/>
        <end position="65"/>
    </location>
</feature>
<name>A0A6S6SKX2_9BACT</name>
<proteinExistence type="predicted"/>